<evidence type="ECO:0000313" key="4">
    <source>
        <dbReference type="Proteomes" id="UP001303647"/>
    </source>
</evidence>
<evidence type="ECO:0000256" key="1">
    <source>
        <dbReference type="SAM" id="MobiDB-lite"/>
    </source>
</evidence>
<reference evidence="3" key="2">
    <citation type="submission" date="2023-05" db="EMBL/GenBank/DDBJ databases">
        <authorList>
            <consortium name="Lawrence Berkeley National Laboratory"/>
            <person name="Steindorff A."/>
            <person name="Hensen N."/>
            <person name="Bonometti L."/>
            <person name="Westerberg I."/>
            <person name="Brannstrom I.O."/>
            <person name="Guillou S."/>
            <person name="Cros-Aarteil S."/>
            <person name="Calhoun S."/>
            <person name="Haridas S."/>
            <person name="Kuo A."/>
            <person name="Mondo S."/>
            <person name="Pangilinan J."/>
            <person name="Riley R."/>
            <person name="Labutti K."/>
            <person name="Andreopoulos B."/>
            <person name="Lipzen A."/>
            <person name="Chen C."/>
            <person name="Yanf M."/>
            <person name="Daum C."/>
            <person name="Ng V."/>
            <person name="Clum A."/>
            <person name="Ohm R."/>
            <person name="Martin F."/>
            <person name="Silar P."/>
            <person name="Natvig D."/>
            <person name="Lalanne C."/>
            <person name="Gautier V."/>
            <person name="Ament-Velasquez S.L."/>
            <person name="Kruys A."/>
            <person name="Hutchinson M.I."/>
            <person name="Powell A.J."/>
            <person name="Barry K."/>
            <person name="Miller A.N."/>
            <person name="Grigoriev I.V."/>
            <person name="Debuchy R."/>
            <person name="Gladieux P."/>
            <person name="Thoren M.H."/>
            <person name="Johannesson H."/>
        </authorList>
    </citation>
    <scope>NUCLEOTIDE SEQUENCE</scope>
    <source>
        <strain evidence="3">CBS 359.72</strain>
    </source>
</reference>
<dbReference type="InterPro" id="IPR015797">
    <property type="entry name" value="NUDIX_hydrolase-like_dom_sf"/>
</dbReference>
<accession>A0AAN7CYS7</accession>
<gene>
    <name evidence="3" type="ORF">C7999DRAFT_28888</name>
</gene>
<dbReference type="CDD" id="cd02883">
    <property type="entry name" value="NUDIX_Hydrolase"/>
    <property type="match status" value="1"/>
</dbReference>
<feature type="compositionally biased region" description="Low complexity" evidence="1">
    <location>
        <begin position="84"/>
        <end position="103"/>
    </location>
</feature>
<sequence length="228" mass="23937">MKEEEGEEPRVLLLQRASTDSAPLAWELPGGGCGFDEDDDSENETVLSAVARELWEETGLAARSIDGLVVPRVIDGRKGEGGTAAAAAADDGWEFPEPQFGLPGEEGGGAGPTRRPLWRLLCFLVTVEVAAPAGEGSDGGGVKGSGGDTGRSKVLLLDSPPPAVELDPVEHCASVWATEGDVKKGDCCGVKLEWGGGDQRKDGIHAGFRVLREQRLRTAAEERKGQGH</sequence>
<dbReference type="Pfam" id="PF00293">
    <property type="entry name" value="NUDIX"/>
    <property type="match status" value="1"/>
</dbReference>
<organism evidence="3 4">
    <name type="scientific">Corynascus novoguineensis</name>
    <dbReference type="NCBI Taxonomy" id="1126955"/>
    <lineage>
        <taxon>Eukaryota</taxon>
        <taxon>Fungi</taxon>
        <taxon>Dikarya</taxon>
        <taxon>Ascomycota</taxon>
        <taxon>Pezizomycotina</taxon>
        <taxon>Sordariomycetes</taxon>
        <taxon>Sordariomycetidae</taxon>
        <taxon>Sordariales</taxon>
        <taxon>Chaetomiaceae</taxon>
        <taxon>Corynascus</taxon>
    </lineage>
</organism>
<feature type="region of interest" description="Disordered" evidence="1">
    <location>
        <begin position="79"/>
        <end position="111"/>
    </location>
</feature>
<dbReference type="SUPFAM" id="SSF55811">
    <property type="entry name" value="Nudix"/>
    <property type="match status" value="1"/>
</dbReference>
<evidence type="ECO:0000313" key="3">
    <source>
        <dbReference type="EMBL" id="KAK4250551.1"/>
    </source>
</evidence>
<comment type="caution">
    <text evidence="3">The sequence shown here is derived from an EMBL/GenBank/DDBJ whole genome shotgun (WGS) entry which is preliminary data.</text>
</comment>
<dbReference type="EMBL" id="MU857612">
    <property type="protein sequence ID" value="KAK4250551.1"/>
    <property type="molecule type" value="Genomic_DNA"/>
</dbReference>
<evidence type="ECO:0000259" key="2">
    <source>
        <dbReference type="PROSITE" id="PS51462"/>
    </source>
</evidence>
<feature type="domain" description="Nudix hydrolase" evidence="2">
    <location>
        <begin position="1"/>
        <end position="179"/>
    </location>
</feature>
<dbReference type="Gene3D" id="3.90.79.10">
    <property type="entry name" value="Nucleoside Triphosphate Pyrophosphohydrolase"/>
    <property type="match status" value="1"/>
</dbReference>
<proteinExistence type="predicted"/>
<reference evidence="3" key="1">
    <citation type="journal article" date="2023" name="Mol. Phylogenet. Evol.">
        <title>Genome-scale phylogeny and comparative genomics of the fungal order Sordariales.</title>
        <authorList>
            <person name="Hensen N."/>
            <person name="Bonometti L."/>
            <person name="Westerberg I."/>
            <person name="Brannstrom I.O."/>
            <person name="Guillou S."/>
            <person name="Cros-Aarteil S."/>
            <person name="Calhoun S."/>
            <person name="Haridas S."/>
            <person name="Kuo A."/>
            <person name="Mondo S."/>
            <person name="Pangilinan J."/>
            <person name="Riley R."/>
            <person name="LaButti K."/>
            <person name="Andreopoulos B."/>
            <person name="Lipzen A."/>
            <person name="Chen C."/>
            <person name="Yan M."/>
            <person name="Daum C."/>
            <person name="Ng V."/>
            <person name="Clum A."/>
            <person name="Steindorff A."/>
            <person name="Ohm R.A."/>
            <person name="Martin F."/>
            <person name="Silar P."/>
            <person name="Natvig D.O."/>
            <person name="Lalanne C."/>
            <person name="Gautier V."/>
            <person name="Ament-Velasquez S.L."/>
            <person name="Kruys A."/>
            <person name="Hutchinson M.I."/>
            <person name="Powell A.J."/>
            <person name="Barry K."/>
            <person name="Miller A.N."/>
            <person name="Grigoriev I.V."/>
            <person name="Debuchy R."/>
            <person name="Gladieux P."/>
            <person name="Hiltunen Thoren M."/>
            <person name="Johannesson H."/>
        </authorList>
    </citation>
    <scope>NUCLEOTIDE SEQUENCE</scope>
    <source>
        <strain evidence="3">CBS 359.72</strain>
    </source>
</reference>
<dbReference type="PROSITE" id="PS51462">
    <property type="entry name" value="NUDIX"/>
    <property type="match status" value="1"/>
</dbReference>
<dbReference type="AlphaFoldDB" id="A0AAN7CYS7"/>
<protein>
    <recommendedName>
        <fullName evidence="2">Nudix hydrolase domain-containing protein</fullName>
    </recommendedName>
</protein>
<dbReference type="InterPro" id="IPR000086">
    <property type="entry name" value="NUDIX_hydrolase_dom"/>
</dbReference>
<name>A0AAN7CYS7_9PEZI</name>
<keyword evidence="4" id="KW-1185">Reference proteome</keyword>
<dbReference type="Proteomes" id="UP001303647">
    <property type="component" value="Unassembled WGS sequence"/>
</dbReference>